<gene>
    <name evidence="1" type="ORF">IAD01_00475</name>
</gene>
<dbReference type="EMBL" id="DVIR01000005">
    <property type="protein sequence ID" value="HIS23872.1"/>
    <property type="molecule type" value="Genomic_DNA"/>
</dbReference>
<dbReference type="Pfam" id="PF16161">
    <property type="entry name" value="DUF4867"/>
    <property type="match status" value="1"/>
</dbReference>
<name>A0A9D1EMX9_9FIRM</name>
<evidence type="ECO:0000313" key="2">
    <source>
        <dbReference type="Proteomes" id="UP000823982"/>
    </source>
</evidence>
<reference evidence="1" key="2">
    <citation type="journal article" date="2021" name="PeerJ">
        <title>Extensive microbial diversity within the chicken gut microbiome revealed by metagenomics and culture.</title>
        <authorList>
            <person name="Gilroy R."/>
            <person name="Ravi A."/>
            <person name="Getino M."/>
            <person name="Pursley I."/>
            <person name="Horton D.L."/>
            <person name="Alikhan N.F."/>
            <person name="Baker D."/>
            <person name="Gharbi K."/>
            <person name="Hall N."/>
            <person name="Watson M."/>
            <person name="Adriaenssens E.M."/>
            <person name="Foster-Nyarko E."/>
            <person name="Jarju S."/>
            <person name="Secka A."/>
            <person name="Antonio M."/>
            <person name="Oren A."/>
            <person name="Chaudhuri R.R."/>
            <person name="La Ragione R."/>
            <person name="Hildebrand F."/>
            <person name="Pallen M.J."/>
        </authorList>
    </citation>
    <scope>NUCLEOTIDE SEQUENCE</scope>
    <source>
        <strain evidence="1">CHK157-1446</strain>
    </source>
</reference>
<comment type="caution">
    <text evidence="1">The sequence shown here is derived from an EMBL/GenBank/DDBJ whole genome shotgun (WGS) entry which is preliminary data.</text>
</comment>
<evidence type="ECO:0000313" key="1">
    <source>
        <dbReference type="EMBL" id="HIS23872.1"/>
    </source>
</evidence>
<reference evidence="1" key="1">
    <citation type="submission" date="2020-10" db="EMBL/GenBank/DDBJ databases">
        <authorList>
            <person name="Gilroy R."/>
        </authorList>
    </citation>
    <scope>NUCLEOTIDE SEQUENCE</scope>
    <source>
        <strain evidence="1">CHK157-1446</strain>
    </source>
</reference>
<dbReference type="AlphaFoldDB" id="A0A9D1EMX9"/>
<proteinExistence type="predicted"/>
<organism evidence="1 2">
    <name type="scientific">Candidatus Faeciplasma gallinarum</name>
    <dbReference type="NCBI Taxonomy" id="2840799"/>
    <lineage>
        <taxon>Bacteria</taxon>
        <taxon>Bacillati</taxon>
        <taxon>Bacillota</taxon>
        <taxon>Clostridia</taxon>
        <taxon>Eubacteriales</taxon>
        <taxon>Oscillospiraceae</taxon>
        <taxon>Oscillospiraceae incertae sedis</taxon>
        <taxon>Candidatus Faeciplasma</taxon>
    </lineage>
</organism>
<sequence>MIIHEITEPLFKEYGKVITGYDTTELVKVLDEVTPLPEATEYVPEQPQLQALPIAKEFSDRLYGGMPVQLGWCNGHNTTLNCLEYHRDSEINIGVNDFILLLGKESQIEDDGMFDTKNIVAFRVPTGVLVEVYATTLHYAPCSASKGEGFKVLVVLPKGTNTEKPEFTPANHEDTLLTARNKWLLAHPESSEAKNGAVIGLKGVNTDIADSI</sequence>
<accession>A0A9D1EMX9</accession>
<protein>
    <submittedName>
        <fullName evidence="1">DUF4867 family protein</fullName>
    </submittedName>
</protein>
<dbReference type="Proteomes" id="UP000823982">
    <property type="component" value="Unassembled WGS sequence"/>
</dbReference>
<dbReference type="InterPro" id="IPR032358">
    <property type="entry name" value="DUF4867"/>
</dbReference>